<comment type="caution">
    <text evidence="2">The sequence shown here is derived from an EMBL/GenBank/DDBJ whole genome shotgun (WGS) entry which is preliminary data.</text>
</comment>
<reference evidence="2 3" key="1">
    <citation type="submission" date="2020-08" db="EMBL/GenBank/DDBJ databases">
        <title>Genomic Encyclopedia of Type Strains, Phase IV (KMG-IV): sequencing the most valuable type-strain genomes for metagenomic binning, comparative biology and taxonomic classification.</title>
        <authorList>
            <person name="Goeker M."/>
        </authorList>
    </citation>
    <scope>NUCLEOTIDE SEQUENCE [LARGE SCALE GENOMIC DNA]</scope>
    <source>
        <strain evidence="2 3">DSM 26736</strain>
    </source>
</reference>
<accession>A0A840YAH2</accession>
<evidence type="ECO:0000313" key="3">
    <source>
        <dbReference type="Proteomes" id="UP000527143"/>
    </source>
</evidence>
<dbReference type="Proteomes" id="UP000527143">
    <property type="component" value="Unassembled WGS sequence"/>
</dbReference>
<feature type="region of interest" description="Disordered" evidence="1">
    <location>
        <begin position="77"/>
        <end position="99"/>
    </location>
</feature>
<name>A0A840YAH2_9SPHN</name>
<dbReference type="AlphaFoldDB" id="A0A840YAH2"/>
<proteinExistence type="predicted"/>
<sequence>MRAGLILSVTAVALAGCGNGERGETRQQQEQARATQVKTVTGWQRAFTPDLAVSAANQFGFHAQPYAAAAQGQFRTQGGPIALSDPSAKQPNQARFAGTGSAADRIDMLSFDLTLADATHAAVARTRFADLVRDYLFQSKIDGGPIHAAIAKEQPSEGDLAGIQYKITSTPQNGAKHLSVTFHRIGASAPANS</sequence>
<keyword evidence="3" id="KW-1185">Reference proteome</keyword>
<dbReference type="RefSeq" id="WP_184086142.1">
    <property type="nucleotide sequence ID" value="NZ_JACIJF010000003.1"/>
</dbReference>
<evidence type="ECO:0000256" key="1">
    <source>
        <dbReference type="SAM" id="MobiDB-lite"/>
    </source>
</evidence>
<organism evidence="2 3">
    <name type="scientific">Sphingomonas xinjiangensis</name>
    <dbReference type="NCBI Taxonomy" id="643568"/>
    <lineage>
        <taxon>Bacteria</taxon>
        <taxon>Pseudomonadati</taxon>
        <taxon>Pseudomonadota</taxon>
        <taxon>Alphaproteobacteria</taxon>
        <taxon>Sphingomonadales</taxon>
        <taxon>Sphingomonadaceae</taxon>
        <taxon>Sphingomonas</taxon>
    </lineage>
</organism>
<evidence type="ECO:0008006" key="4">
    <source>
        <dbReference type="Google" id="ProtNLM"/>
    </source>
</evidence>
<evidence type="ECO:0000313" key="2">
    <source>
        <dbReference type="EMBL" id="MBB5710337.1"/>
    </source>
</evidence>
<dbReference type="EMBL" id="JACIJF010000003">
    <property type="protein sequence ID" value="MBB5710337.1"/>
    <property type="molecule type" value="Genomic_DNA"/>
</dbReference>
<gene>
    <name evidence="2" type="ORF">FHT02_001565</name>
</gene>
<protein>
    <recommendedName>
        <fullName evidence="4">Lipoprotein</fullName>
    </recommendedName>
</protein>
<dbReference type="PROSITE" id="PS51257">
    <property type="entry name" value="PROKAR_LIPOPROTEIN"/>
    <property type="match status" value="1"/>
</dbReference>